<feature type="chain" id="PRO_5019182547" description="Major facilitator superfamily (MFS) profile domain-containing protein" evidence="7">
    <location>
        <begin position="21"/>
        <end position="164"/>
    </location>
</feature>
<dbReference type="InterPro" id="IPR050814">
    <property type="entry name" value="Myo-inositol_Transporter"/>
</dbReference>
<evidence type="ECO:0000256" key="3">
    <source>
        <dbReference type="ARBA" id="ARBA00022692"/>
    </source>
</evidence>
<dbReference type="InterPro" id="IPR005828">
    <property type="entry name" value="MFS_sugar_transport-like"/>
</dbReference>
<evidence type="ECO:0008006" key="10">
    <source>
        <dbReference type="Google" id="ProtNLM"/>
    </source>
</evidence>
<dbReference type="STRING" id="3818.A0A444YTA5"/>
<dbReference type="GO" id="GO:0016020">
    <property type="term" value="C:membrane"/>
    <property type="evidence" value="ECO:0007669"/>
    <property type="project" value="UniProtKB-SubCell"/>
</dbReference>
<comment type="subcellular location">
    <subcellularLocation>
        <location evidence="1">Membrane</location>
    </subcellularLocation>
</comment>
<proteinExistence type="predicted"/>
<evidence type="ECO:0000256" key="7">
    <source>
        <dbReference type="SAM" id="SignalP"/>
    </source>
</evidence>
<evidence type="ECO:0000256" key="6">
    <source>
        <dbReference type="SAM" id="Phobius"/>
    </source>
</evidence>
<keyword evidence="7" id="KW-0732">Signal</keyword>
<dbReference type="PANTHER" id="PTHR48020:SF46">
    <property type="entry name" value="SUGAR PORTER (SP) FAMILY MFS TRANSPORTER"/>
    <property type="match status" value="1"/>
</dbReference>
<keyword evidence="3 6" id="KW-0812">Transmembrane</keyword>
<accession>A0A444YTA5</accession>
<comment type="caution">
    <text evidence="8">The sequence shown here is derived from an EMBL/GenBank/DDBJ whole genome shotgun (WGS) entry which is preliminary data.</text>
</comment>
<dbReference type="AlphaFoldDB" id="A0A444YTA5"/>
<feature type="transmembrane region" description="Helical" evidence="6">
    <location>
        <begin position="101"/>
        <end position="130"/>
    </location>
</feature>
<keyword evidence="2" id="KW-0813">Transport</keyword>
<evidence type="ECO:0000313" key="9">
    <source>
        <dbReference type="Proteomes" id="UP000289738"/>
    </source>
</evidence>
<feature type="signal peptide" evidence="7">
    <location>
        <begin position="1"/>
        <end position="20"/>
    </location>
</feature>
<dbReference type="PANTHER" id="PTHR48020">
    <property type="entry name" value="PROTON MYO-INOSITOL COTRANSPORTER"/>
    <property type="match status" value="1"/>
</dbReference>
<evidence type="ECO:0000256" key="1">
    <source>
        <dbReference type="ARBA" id="ARBA00004370"/>
    </source>
</evidence>
<name>A0A444YTA5_ARAHY</name>
<keyword evidence="4 6" id="KW-1133">Transmembrane helix</keyword>
<evidence type="ECO:0000256" key="2">
    <source>
        <dbReference type="ARBA" id="ARBA00022448"/>
    </source>
</evidence>
<evidence type="ECO:0000313" key="8">
    <source>
        <dbReference type="EMBL" id="RYR05157.1"/>
    </source>
</evidence>
<dbReference type="Gene3D" id="1.20.1250.20">
    <property type="entry name" value="MFS general substrate transporter like domains"/>
    <property type="match status" value="1"/>
</dbReference>
<dbReference type="EMBL" id="SDMP01000016">
    <property type="protein sequence ID" value="RYR05157.1"/>
    <property type="molecule type" value="Genomic_DNA"/>
</dbReference>
<dbReference type="Pfam" id="PF00083">
    <property type="entry name" value="Sugar_tr"/>
    <property type="match status" value="1"/>
</dbReference>
<feature type="transmembrane region" description="Helical" evidence="6">
    <location>
        <begin position="62"/>
        <end position="89"/>
    </location>
</feature>
<keyword evidence="9" id="KW-1185">Reference proteome</keyword>
<organism evidence="8 9">
    <name type="scientific">Arachis hypogaea</name>
    <name type="common">Peanut</name>
    <dbReference type="NCBI Taxonomy" id="3818"/>
    <lineage>
        <taxon>Eukaryota</taxon>
        <taxon>Viridiplantae</taxon>
        <taxon>Streptophyta</taxon>
        <taxon>Embryophyta</taxon>
        <taxon>Tracheophyta</taxon>
        <taxon>Spermatophyta</taxon>
        <taxon>Magnoliopsida</taxon>
        <taxon>eudicotyledons</taxon>
        <taxon>Gunneridae</taxon>
        <taxon>Pentapetalae</taxon>
        <taxon>rosids</taxon>
        <taxon>fabids</taxon>
        <taxon>Fabales</taxon>
        <taxon>Fabaceae</taxon>
        <taxon>Papilionoideae</taxon>
        <taxon>50 kb inversion clade</taxon>
        <taxon>dalbergioids sensu lato</taxon>
        <taxon>Dalbergieae</taxon>
        <taxon>Pterocarpus clade</taxon>
        <taxon>Arachis</taxon>
    </lineage>
</organism>
<evidence type="ECO:0000256" key="4">
    <source>
        <dbReference type="ARBA" id="ARBA00022989"/>
    </source>
</evidence>
<keyword evidence="5 6" id="KW-0472">Membrane</keyword>
<dbReference type="Proteomes" id="UP000289738">
    <property type="component" value="Chromosome B06"/>
</dbReference>
<protein>
    <recommendedName>
        <fullName evidence="10">Major facilitator superfamily (MFS) profile domain-containing protein</fullName>
    </recommendedName>
</protein>
<gene>
    <name evidence="8" type="ORF">Ahy_B06g085018</name>
</gene>
<evidence type="ECO:0000256" key="5">
    <source>
        <dbReference type="ARBA" id="ARBA00023136"/>
    </source>
</evidence>
<reference evidence="8 9" key="1">
    <citation type="submission" date="2019-01" db="EMBL/GenBank/DDBJ databases">
        <title>Sequencing of cultivated peanut Arachis hypogaea provides insights into genome evolution and oil improvement.</title>
        <authorList>
            <person name="Chen X."/>
        </authorList>
    </citation>
    <scope>NUCLEOTIDE SEQUENCE [LARGE SCALE GENOMIC DNA]</scope>
    <source>
        <strain evidence="9">cv. Fuhuasheng</strain>
        <tissue evidence="8">Leaves</tissue>
    </source>
</reference>
<dbReference type="GO" id="GO:0022857">
    <property type="term" value="F:transmembrane transporter activity"/>
    <property type="evidence" value="ECO:0007669"/>
    <property type="project" value="InterPro"/>
</dbReference>
<dbReference type="InterPro" id="IPR036259">
    <property type="entry name" value="MFS_trans_sf"/>
</dbReference>
<sequence>MLRLFSVLVPLETLSSCCLAALATGLISLHGEFKYELNLKCTNLILLSASCHVRGHGNPSLVYGWLAVAGLALYIIFFAPGMGLVPWAVNTEIYLEEFRGICGGMSATIVIMSINFLSFVDAIGLVFVIFCMPKTKGLTFEEVSNIWKEKAYEKVVINNFFQYA</sequence>